<dbReference type="EMBL" id="AODQ01000006">
    <property type="protein sequence ID" value="EMR04428.1"/>
    <property type="molecule type" value="Genomic_DNA"/>
</dbReference>
<dbReference type="Pfam" id="PF16271">
    <property type="entry name" value="DUF4924"/>
    <property type="match status" value="1"/>
</dbReference>
<keyword evidence="2" id="KW-1185">Reference proteome</keyword>
<evidence type="ECO:0008006" key="3">
    <source>
        <dbReference type="Google" id="ProtNLM"/>
    </source>
</evidence>
<dbReference type="AlphaFoldDB" id="M7N739"/>
<dbReference type="Proteomes" id="UP000011910">
    <property type="component" value="Unassembled WGS sequence"/>
</dbReference>
<sequence>MLVADRKRKENIAEYIIHMYQTEDLLRAYHFDIEDLRKNVIDHLPAEDRQAALQWYSDLARHMQEQGLEKGGHLAETQEQVKKLYGLHEQLLKSDQQYRQTYSKTAVHIRNSMDASGGTITNPVQAALNGVYGYLLLKLNGKTIDQEIMPAVNAFGDLLSYLSFRWREREH</sequence>
<reference evidence="1 2" key="1">
    <citation type="journal article" date="2013" name="Genome Announc.">
        <title>Draft Genome Sequence of Cesiribacter andamanensis Strain AMV16T, Isolated from a Soil Sample from a Mud Volcano in the Andaman Islands, India.</title>
        <authorList>
            <person name="Shivaji S."/>
            <person name="Ara S."/>
            <person name="Begum Z."/>
            <person name="Srinivas T.N."/>
            <person name="Singh A."/>
            <person name="Kumar Pinnaka A."/>
        </authorList>
    </citation>
    <scope>NUCLEOTIDE SEQUENCE [LARGE SCALE GENOMIC DNA]</scope>
    <source>
        <strain evidence="1 2">AMV16</strain>
    </source>
</reference>
<comment type="caution">
    <text evidence="1">The sequence shown here is derived from an EMBL/GenBank/DDBJ whole genome shotgun (WGS) entry which is preliminary data.</text>
</comment>
<accession>M7N739</accession>
<proteinExistence type="predicted"/>
<dbReference type="eggNOG" id="ENOG502ZGS8">
    <property type="taxonomic scope" value="Bacteria"/>
</dbReference>
<organism evidence="1 2">
    <name type="scientific">Cesiribacter andamanensis AMV16</name>
    <dbReference type="NCBI Taxonomy" id="1279009"/>
    <lineage>
        <taxon>Bacteria</taxon>
        <taxon>Pseudomonadati</taxon>
        <taxon>Bacteroidota</taxon>
        <taxon>Cytophagia</taxon>
        <taxon>Cytophagales</taxon>
        <taxon>Cesiribacteraceae</taxon>
        <taxon>Cesiribacter</taxon>
    </lineage>
</organism>
<gene>
    <name evidence="1" type="ORF">ADICEAN_00462</name>
</gene>
<dbReference type="STRING" id="1279009.ADICEAN_00462"/>
<dbReference type="InterPro" id="IPR032574">
    <property type="entry name" value="DUF4924"/>
</dbReference>
<name>M7N739_9BACT</name>
<evidence type="ECO:0000313" key="2">
    <source>
        <dbReference type="Proteomes" id="UP000011910"/>
    </source>
</evidence>
<evidence type="ECO:0000313" key="1">
    <source>
        <dbReference type="EMBL" id="EMR04428.1"/>
    </source>
</evidence>
<protein>
    <recommendedName>
        <fullName evidence="3">DUF4924 domain-containing protein</fullName>
    </recommendedName>
</protein>